<accession>A0A172TUT4</accession>
<sequence length="187" mass="20305">MLSRILTQWSHLKSSCAIAVAIGFMYIQMSCSTVKEDAVLDRTVVPEVQANVPVSTSEIREIAFHSVKGEKRDSVLHLRGQVFTKAAVGGNAQIRPCAKCSVKLSNPADTSSKANMITESDGYFEFTGKSPFNTLSISDTGYNRVEMSNLNFEPGGFNTIKVIIAAGSAEERFLVTKNGGGFTWTKL</sequence>
<dbReference type="SUPFAM" id="SSF49464">
    <property type="entry name" value="Carboxypeptidase regulatory domain-like"/>
    <property type="match status" value="1"/>
</dbReference>
<organism evidence="1 2">
    <name type="scientific">Flavisolibacter tropicus</name>
    <dbReference type="NCBI Taxonomy" id="1492898"/>
    <lineage>
        <taxon>Bacteria</taxon>
        <taxon>Pseudomonadati</taxon>
        <taxon>Bacteroidota</taxon>
        <taxon>Chitinophagia</taxon>
        <taxon>Chitinophagales</taxon>
        <taxon>Chitinophagaceae</taxon>
        <taxon>Flavisolibacter</taxon>
    </lineage>
</organism>
<dbReference type="KEGG" id="fla:SY85_10570"/>
<reference evidence="1 2" key="2">
    <citation type="journal article" date="2016" name="Int. J. Syst. Evol. Microbiol.">
        <title>Flavisolibacter tropicus sp. nov., isolated from tropical soil.</title>
        <authorList>
            <person name="Lee J.J."/>
            <person name="Kang M.S."/>
            <person name="Kim G.S."/>
            <person name="Lee C.S."/>
            <person name="Lim S."/>
            <person name="Lee J."/>
            <person name="Roh S.H."/>
            <person name="Kang H."/>
            <person name="Ha J.M."/>
            <person name="Bae S."/>
            <person name="Jung H.Y."/>
            <person name="Kim M.K."/>
        </authorList>
    </citation>
    <scope>NUCLEOTIDE SEQUENCE [LARGE SCALE GENOMIC DNA]</scope>
    <source>
        <strain evidence="1 2">LCS9</strain>
    </source>
</reference>
<dbReference type="AlphaFoldDB" id="A0A172TUT4"/>
<name>A0A172TUT4_9BACT</name>
<keyword evidence="2" id="KW-1185">Reference proteome</keyword>
<proteinExistence type="predicted"/>
<dbReference type="Proteomes" id="UP000077177">
    <property type="component" value="Chromosome"/>
</dbReference>
<dbReference type="EMBL" id="CP011390">
    <property type="protein sequence ID" value="ANE50881.1"/>
    <property type="molecule type" value="Genomic_DNA"/>
</dbReference>
<gene>
    <name evidence="1" type="ORF">SY85_10570</name>
</gene>
<protein>
    <submittedName>
        <fullName evidence="1">Uncharacterized protein</fullName>
    </submittedName>
</protein>
<evidence type="ECO:0000313" key="1">
    <source>
        <dbReference type="EMBL" id="ANE50881.1"/>
    </source>
</evidence>
<dbReference type="InterPro" id="IPR008969">
    <property type="entry name" value="CarboxyPept-like_regulatory"/>
</dbReference>
<dbReference type="STRING" id="1492898.SY85_10570"/>
<reference evidence="2" key="1">
    <citation type="submission" date="2015-01" db="EMBL/GenBank/DDBJ databases">
        <title>Flavisolibacter sp./LCS9/ whole genome sequencing.</title>
        <authorList>
            <person name="Kim M.K."/>
            <person name="Srinivasan S."/>
            <person name="Lee J.-J."/>
        </authorList>
    </citation>
    <scope>NUCLEOTIDE SEQUENCE [LARGE SCALE GENOMIC DNA]</scope>
    <source>
        <strain evidence="2">LCS9</strain>
    </source>
</reference>
<evidence type="ECO:0000313" key="2">
    <source>
        <dbReference type="Proteomes" id="UP000077177"/>
    </source>
</evidence>
<dbReference type="RefSeq" id="WP_066404304.1">
    <property type="nucleotide sequence ID" value="NZ_CP011390.1"/>
</dbReference>